<accession>A0A2N6K0C7</accession>
<dbReference type="Pfam" id="PF16868">
    <property type="entry name" value="NMT1_3"/>
    <property type="match status" value="1"/>
</dbReference>
<dbReference type="RefSeq" id="WP_016867155.1">
    <property type="nucleotide sequence ID" value="NZ_CAWNVR010000518.1"/>
</dbReference>
<keyword evidence="1" id="KW-0175">Coiled coil</keyword>
<keyword evidence="2" id="KW-0812">Transmembrane</keyword>
<feature type="coiled-coil region" evidence="1">
    <location>
        <begin position="457"/>
        <end position="510"/>
    </location>
</feature>
<dbReference type="NCBIfam" id="TIGR02122">
    <property type="entry name" value="TRAP_TAXI"/>
    <property type="match status" value="1"/>
</dbReference>
<name>A0A2N6K0C7_FISMU</name>
<dbReference type="PANTHER" id="PTHR42941">
    <property type="entry name" value="SLL1037 PROTEIN"/>
    <property type="match status" value="1"/>
</dbReference>
<evidence type="ECO:0000256" key="2">
    <source>
        <dbReference type="SAM" id="Phobius"/>
    </source>
</evidence>
<evidence type="ECO:0000313" key="3">
    <source>
        <dbReference type="EMBL" id="PLZ87447.1"/>
    </source>
</evidence>
<dbReference type="AlphaFoldDB" id="A0A2N6K0C7"/>
<comment type="caution">
    <text evidence="3">The sequence shown here is derived from an EMBL/GenBank/DDBJ whole genome shotgun (WGS) entry which is preliminary data.</text>
</comment>
<sequence>MAISKNPNHLGLISFFEKLDPQSKLVFLSLGFASVGLVLFIIWNIIVRLNAPQLTLAAGDPEGESYIISEAIQKVVQKNSNINIKLVATGGTTQNLEMLQEGKANLVTAQADVIGQEMDLIESRQSQSATSQIKSSPRAVAVLYQDLFQLVVRDPNIKKFEQLRGKTIALPAKGGQYKSFLKIAEHYGLVKKDKPDVIILGSRSNYYDDRQAEEDFKSKRADALFRVRALGNLGIAKLVQDQDGRLLPIAQAQAMKIKYPAFESAKIPQGAYRGNPPMPLAELDTVAVDRLLVASEKIDNNVIREITRIIFENRQEIADAIAENHVEVKPLVASIRRPRDNDGTGIPIHSGAIAFYERDKPSFVQEYADFLALILTIFLLVVSWLRQLKLWVEHSKKDKADDYINTAIKLMDKGIGKLEDRQKQLDNTFKNAAQALIAERISQESFRTFNEAYKTTREAIEREKEISYQEIEQKQREISAEYIKAVVALLQDKTISKDLLQKELDQILEQVASDLIAENISQESYRTFVEAYKTTRDVIERK</sequence>
<dbReference type="InterPro" id="IPR011852">
    <property type="entry name" value="TRAP_TAXI"/>
</dbReference>
<evidence type="ECO:0000256" key="1">
    <source>
        <dbReference type="SAM" id="Coils"/>
    </source>
</evidence>
<protein>
    <submittedName>
        <fullName evidence="3">TRAP transporter substrate-binding protein</fullName>
    </submittedName>
</protein>
<dbReference type="PANTHER" id="PTHR42941:SF1">
    <property type="entry name" value="SLL1037 PROTEIN"/>
    <property type="match status" value="1"/>
</dbReference>
<proteinExistence type="predicted"/>
<dbReference type="EMBL" id="NRQW01000404">
    <property type="protein sequence ID" value="PLZ87447.1"/>
    <property type="molecule type" value="Genomic_DNA"/>
</dbReference>
<keyword evidence="4" id="KW-1185">Reference proteome</keyword>
<dbReference type="Proteomes" id="UP000235036">
    <property type="component" value="Unassembled WGS sequence"/>
</dbReference>
<keyword evidence="2" id="KW-0472">Membrane</keyword>
<dbReference type="SUPFAM" id="SSF53850">
    <property type="entry name" value="Periplasmic binding protein-like II"/>
    <property type="match status" value="1"/>
</dbReference>
<evidence type="ECO:0000313" key="4">
    <source>
        <dbReference type="Proteomes" id="UP000235036"/>
    </source>
</evidence>
<organism evidence="3 4">
    <name type="scientific">Fischerella muscicola CCMEE 5323</name>
    <dbReference type="NCBI Taxonomy" id="2019572"/>
    <lineage>
        <taxon>Bacteria</taxon>
        <taxon>Bacillati</taxon>
        <taxon>Cyanobacteriota</taxon>
        <taxon>Cyanophyceae</taxon>
        <taxon>Nostocales</taxon>
        <taxon>Hapalosiphonaceae</taxon>
        <taxon>Fischerella</taxon>
    </lineage>
</organism>
<feature type="transmembrane region" description="Helical" evidence="2">
    <location>
        <begin position="25"/>
        <end position="46"/>
    </location>
</feature>
<gene>
    <name evidence="3" type="ORF">CEN44_17500</name>
</gene>
<dbReference type="Gene3D" id="3.40.190.10">
    <property type="entry name" value="Periplasmic binding protein-like II"/>
    <property type="match status" value="2"/>
</dbReference>
<reference evidence="3 4" key="1">
    <citation type="submission" date="2017-08" db="EMBL/GenBank/DDBJ databases">
        <title>Genomes of Fischerella (Mastigocladus) sp. strains.</title>
        <authorList>
            <person name="Miller S.R."/>
        </authorList>
    </citation>
    <scope>NUCLEOTIDE SEQUENCE [LARGE SCALE GENOMIC DNA]</scope>
    <source>
        <strain evidence="3 4">CCMEE 5323</strain>
    </source>
</reference>
<keyword evidence="2" id="KW-1133">Transmembrane helix</keyword>